<evidence type="ECO:0000313" key="2">
    <source>
        <dbReference type="EMBL" id="KAG6376752.1"/>
    </source>
</evidence>
<gene>
    <name evidence="2" type="ORF">JVT61DRAFT_1773</name>
</gene>
<sequence length="78" mass="8799">MYHKIGRDIKIAINLYERDRLSLANILNCLEISERTFWCICKLWTETGDVVCHNPGRNSGRVGGRLGARSKPHSESAA</sequence>
<dbReference type="EMBL" id="JAGFBS010000011">
    <property type="protein sequence ID" value="KAG6376752.1"/>
    <property type="molecule type" value="Genomic_DNA"/>
</dbReference>
<organism evidence="2 3">
    <name type="scientific">Boletus reticuloceps</name>
    <dbReference type="NCBI Taxonomy" id="495285"/>
    <lineage>
        <taxon>Eukaryota</taxon>
        <taxon>Fungi</taxon>
        <taxon>Dikarya</taxon>
        <taxon>Basidiomycota</taxon>
        <taxon>Agaricomycotina</taxon>
        <taxon>Agaricomycetes</taxon>
        <taxon>Agaricomycetidae</taxon>
        <taxon>Boletales</taxon>
        <taxon>Boletineae</taxon>
        <taxon>Boletaceae</taxon>
        <taxon>Boletoideae</taxon>
        <taxon>Boletus</taxon>
    </lineage>
</organism>
<protein>
    <submittedName>
        <fullName evidence="2">Uncharacterized protein</fullName>
    </submittedName>
</protein>
<accession>A0A8I2YRX1</accession>
<keyword evidence="3" id="KW-1185">Reference proteome</keyword>
<evidence type="ECO:0000313" key="3">
    <source>
        <dbReference type="Proteomes" id="UP000683000"/>
    </source>
</evidence>
<feature type="region of interest" description="Disordered" evidence="1">
    <location>
        <begin position="55"/>
        <end position="78"/>
    </location>
</feature>
<proteinExistence type="predicted"/>
<dbReference type="OrthoDB" id="2994945at2759"/>
<comment type="caution">
    <text evidence="2">The sequence shown here is derived from an EMBL/GenBank/DDBJ whole genome shotgun (WGS) entry which is preliminary data.</text>
</comment>
<name>A0A8I2YRX1_9AGAM</name>
<dbReference type="AlphaFoldDB" id="A0A8I2YRX1"/>
<dbReference type="Proteomes" id="UP000683000">
    <property type="component" value="Unassembled WGS sequence"/>
</dbReference>
<reference evidence="2" key="1">
    <citation type="submission" date="2021-03" db="EMBL/GenBank/DDBJ databases">
        <title>Evolutionary innovations through gain and loss of genes in the ectomycorrhizal Boletales.</title>
        <authorList>
            <person name="Wu G."/>
            <person name="Miyauchi S."/>
            <person name="Morin E."/>
            <person name="Yang Z.-L."/>
            <person name="Xu J."/>
            <person name="Martin F.M."/>
        </authorList>
    </citation>
    <scope>NUCLEOTIDE SEQUENCE</scope>
    <source>
        <strain evidence="2">BR01</strain>
    </source>
</reference>
<evidence type="ECO:0000256" key="1">
    <source>
        <dbReference type="SAM" id="MobiDB-lite"/>
    </source>
</evidence>